<organism evidence="2 3">
    <name type="scientific">Rhodosorus marinus</name>
    <dbReference type="NCBI Taxonomy" id="101924"/>
    <lineage>
        <taxon>Eukaryota</taxon>
        <taxon>Rhodophyta</taxon>
        <taxon>Stylonematophyceae</taxon>
        <taxon>Stylonematales</taxon>
        <taxon>Stylonemataceae</taxon>
        <taxon>Rhodosorus</taxon>
    </lineage>
</organism>
<protein>
    <submittedName>
        <fullName evidence="2">Uncharacterized protein</fullName>
    </submittedName>
</protein>
<reference evidence="2 3" key="1">
    <citation type="journal article" date="2023" name="Nat. Commun.">
        <title>Origin of minicircular mitochondrial genomes in red algae.</title>
        <authorList>
            <person name="Lee Y."/>
            <person name="Cho C.H."/>
            <person name="Lee Y.M."/>
            <person name="Park S.I."/>
            <person name="Yang J.H."/>
            <person name="West J.A."/>
            <person name="Bhattacharya D."/>
            <person name="Yoon H.S."/>
        </authorList>
    </citation>
    <scope>NUCLEOTIDE SEQUENCE [LARGE SCALE GENOMIC DNA]</scope>
    <source>
        <strain evidence="2 3">CCMP1338</strain>
        <tissue evidence="2">Whole cell</tissue>
    </source>
</reference>
<keyword evidence="3" id="KW-1185">Reference proteome</keyword>
<comment type="caution">
    <text evidence="2">The sequence shown here is derived from an EMBL/GenBank/DDBJ whole genome shotgun (WGS) entry which is preliminary data.</text>
</comment>
<evidence type="ECO:0000313" key="3">
    <source>
        <dbReference type="Proteomes" id="UP001157974"/>
    </source>
</evidence>
<evidence type="ECO:0000313" key="2">
    <source>
        <dbReference type="EMBL" id="KAJ8902248.1"/>
    </source>
</evidence>
<gene>
    <name evidence="2" type="ORF">NDN08_006655</name>
</gene>
<accession>A0AAV8UKZ2</accession>
<feature type="region of interest" description="Disordered" evidence="1">
    <location>
        <begin position="43"/>
        <end position="75"/>
    </location>
</feature>
<sequence>MARGAGHVESMNKSIAMKRGDKLYKAEEPSTVEEALDAHIQKKGGQHLLRNQGRYGRGEHCDWGENPKLTGWKRD</sequence>
<evidence type="ECO:0000256" key="1">
    <source>
        <dbReference type="SAM" id="MobiDB-lite"/>
    </source>
</evidence>
<dbReference type="Proteomes" id="UP001157974">
    <property type="component" value="Unassembled WGS sequence"/>
</dbReference>
<feature type="compositionally biased region" description="Basic and acidic residues" evidence="1">
    <location>
        <begin position="56"/>
        <end position="65"/>
    </location>
</feature>
<dbReference type="EMBL" id="JAMWBK010000009">
    <property type="protein sequence ID" value="KAJ8902248.1"/>
    <property type="molecule type" value="Genomic_DNA"/>
</dbReference>
<name>A0AAV8UKZ2_9RHOD</name>
<dbReference type="AlphaFoldDB" id="A0AAV8UKZ2"/>
<proteinExistence type="predicted"/>